<evidence type="ECO:0000259" key="3">
    <source>
        <dbReference type="PROSITE" id="PS50006"/>
    </source>
</evidence>
<dbReference type="OrthoDB" id="3254248at2"/>
<reference evidence="4 5" key="1">
    <citation type="submission" date="2018-12" db="EMBL/GenBank/DDBJ databases">
        <title>Alloscrdovia theropitheci sp. nov: a novel taxon from the feces of the bleeding-herat monkey (Theropithecus geleda).</title>
        <authorList>
            <person name="Modesto M."/>
        </authorList>
    </citation>
    <scope>NUCLEOTIDE SEQUENCE [LARGE SCALE GENOMIC DNA]</scope>
    <source>
        <strain evidence="4 5">GLDI4/2</strain>
    </source>
</reference>
<gene>
    <name evidence="4" type="ORF">EJ419_01040</name>
</gene>
<keyword evidence="5" id="KW-1185">Reference proteome</keyword>
<dbReference type="Pfam" id="PF00498">
    <property type="entry name" value="FHA"/>
    <property type="match status" value="1"/>
</dbReference>
<dbReference type="RefSeq" id="WP_131283063.1">
    <property type="nucleotide sequence ID" value="NZ_RXLP01000002.1"/>
</dbReference>
<dbReference type="EMBL" id="RXLP01000002">
    <property type="protein sequence ID" value="TCD55005.1"/>
    <property type="molecule type" value="Genomic_DNA"/>
</dbReference>
<dbReference type="Proteomes" id="UP000291289">
    <property type="component" value="Unassembled WGS sequence"/>
</dbReference>
<dbReference type="InterPro" id="IPR008984">
    <property type="entry name" value="SMAD_FHA_dom_sf"/>
</dbReference>
<dbReference type="CDD" id="cd00060">
    <property type="entry name" value="FHA"/>
    <property type="match status" value="1"/>
</dbReference>
<organism evidence="4 5">
    <name type="scientific">Alloscardovia theropitheci</name>
    <dbReference type="NCBI Taxonomy" id="2496842"/>
    <lineage>
        <taxon>Bacteria</taxon>
        <taxon>Bacillati</taxon>
        <taxon>Actinomycetota</taxon>
        <taxon>Actinomycetes</taxon>
        <taxon>Bifidobacteriales</taxon>
        <taxon>Bifidobacteriaceae</taxon>
        <taxon>Alloscardovia</taxon>
    </lineage>
</organism>
<sequence>MIAMKWIKRLLGIGNKLSPIRSASLVSPQLLDIPPLTRHASRDNLEAIEVLSDEQHEAMRKREREKEESHTPVSSKLRARITISDGQSYVLNGACLVGRMPSHSDKYSQIVIVNDPTGQVSREHFACGMDDFGRIWVEDLGSANGTWLRTPMGDKPLSVRSRQIIAQGTMIAFSSFTAQFDYVNVNGNEA</sequence>
<dbReference type="SUPFAM" id="SSF49879">
    <property type="entry name" value="SMAD/FHA domain"/>
    <property type="match status" value="1"/>
</dbReference>
<evidence type="ECO:0000256" key="1">
    <source>
        <dbReference type="ARBA" id="ARBA00022553"/>
    </source>
</evidence>
<accession>A0A4R0QUD0</accession>
<comment type="caution">
    <text evidence="4">The sequence shown here is derived from an EMBL/GenBank/DDBJ whole genome shotgun (WGS) entry which is preliminary data.</text>
</comment>
<evidence type="ECO:0000313" key="5">
    <source>
        <dbReference type="Proteomes" id="UP000291289"/>
    </source>
</evidence>
<proteinExistence type="predicted"/>
<dbReference type="InterPro" id="IPR000253">
    <property type="entry name" value="FHA_dom"/>
</dbReference>
<dbReference type="PROSITE" id="PS50006">
    <property type="entry name" value="FHA_DOMAIN"/>
    <property type="match status" value="1"/>
</dbReference>
<keyword evidence="1" id="KW-0597">Phosphoprotein</keyword>
<feature type="domain" description="FHA" evidence="3">
    <location>
        <begin position="95"/>
        <end position="148"/>
    </location>
</feature>
<evidence type="ECO:0000313" key="4">
    <source>
        <dbReference type="EMBL" id="TCD55005.1"/>
    </source>
</evidence>
<evidence type="ECO:0000256" key="2">
    <source>
        <dbReference type="SAM" id="MobiDB-lite"/>
    </source>
</evidence>
<dbReference type="AlphaFoldDB" id="A0A4R0QUD0"/>
<feature type="compositionally biased region" description="Basic and acidic residues" evidence="2">
    <location>
        <begin position="53"/>
        <end position="70"/>
    </location>
</feature>
<name>A0A4R0QUD0_9BIFI</name>
<dbReference type="Gene3D" id="2.60.200.20">
    <property type="match status" value="1"/>
</dbReference>
<feature type="region of interest" description="Disordered" evidence="2">
    <location>
        <begin position="53"/>
        <end position="75"/>
    </location>
</feature>
<protein>
    <submittedName>
        <fullName evidence="4">FHA domain-containing protein</fullName>
    </submittedName>
</protein>